<feature type="binding site" evidence="6">
    <location>
        <position position="202"/>
    </location>
    <ligand>
        <name>a divalent metal cation</name>
        <dbReference type="ChEBI" id="CHEBI:60240"/>
        <label>2</label>
        <note>catalytic</note>
    </ligand>
</feature>
<dbReference type="GO" id="GO:0070006">
    <property type="term" value="F:metalloaminopeptidase activity"/>
    <property type="evidence" value="ECO:0007669"/>
    <property type="project" value="UniProtKB-UniRule"/>
</dbReference>
<evidence type="ECO:0000256" key="7">
    <source>
        <dbReference type="RuleBase" id="RU003653"/>
    </source>
</evidence>
<dbReference type="GO" id="GO:0046872">
    <property type="term" value="F:metal ion binding"/>
    <property type="evidence" value="ECO:0007669"/>
    <property type="project" value="UniProtKB-UniRule"/>
</dbReference>
<dbReference type="GO" id="GO:0006508">
    <property type="term" value="P:proteolysis"/>
    <property type="evidence" value="ECO:0007669"/>
    <property type="project" value="UniProtKB-KW"/>
</dbReference>
<feature type="domain" description="Peptidase M24" evidence="8">
    <location>
        <begin position="12"/>
        <end position="240"/>
    </location>
</feature>
<feature type="binding site" evidence="6">
    <location>
        <position position="77"/>
    </location>
    <ligand>
        <name>substrate</name>
    </ligand>
</feature>
<keyword evidence="10" id="KW-1185">Reference proteome</keyword>
<feature type="binding site" evidence="6">
    <location>
        <position position="233"/>
    </location>
    <ligand>
        <name>a divalent metal cation</name>
        <dbReference type="ChEBI" id="CHEBI:60240"/>
        <label>2</label>
        <note>catalytic</note>
    </ligand>
</feature>
<evidence type="ECO:0000256" key="3">
    <source>
        <dbReference type="ARBA" id="ARBA00022670"/>
    </source>
</evidence>
<dbReference type="CDD" id="cd01086">
    <property type="entry name" value="MetAP1"/>
    <property type="match status" value="1"/>
</dbReference>
<dbReference type="InterPro" id="IPR001714">
    <property type="entry name" value="Pept_M24_MAP"/>
</dbReference>
<dbReference type="eggNOG" id="COG0024">
    <property type="taxonomic scope" value="Bacteria"/>
</dbReference>
<gene>
    <name evidence="6" type="primary">map</name>
    <name evidence="9" type="ordered locus">Hore_01380</name>
</gene>
<proteinExistence type="inferred from homology"/>
<evidence type="ECO:0000256" key="1">
    <source>
        <dbReference type="ARBA" id="ARBA00002521"/>
    </source>
</evidence>
<evidence type="ECO:0000256" key="2">
    <source>
        <dbReference type="ARBA" id="ARBA00022438"/>
    </source>
</evidence>
<dbReference type="SUPFAM" id="SSF55920">
    <property type="entry name" value="Creatinase/aminopeptidase"/>
    <property type="match status" value="1"/>
</dbReference>
<comment type="catalytic activity">
    <reaction evidence="6 7">
        <text>Release of N-terminal amino acids, preferentially methionine, from peptides and arylamides.</text>
        <dbReference type="EC" id="3.4.11.18"/>
    </reaction>
</comment>
<feature type="binding site" evidence="6">
    <location>
        <position position="95"/>
    </location>
    <ligand>
        <name>a divalent metal cation</name>
        <dbReference type="ChEBI" id="CHEBI:60240"/>
        <label>1</label>
    </ligand>
</feature>
<dbReference type="AlphaFoldDB" id="B8D0T0"/>
<name>B8D0T0_HALOH</name>
<feature type="binding site" evidence="6">
    <location>
        <position position="176"/>
    </location>
    <ligand>
        <name>substrate</name>
    </ligand>
</feature>
<dbReference type="GO" id="GO:0005829">
    <property type="term" value="C:cytosol"/>
    <property type="evidence" value="ECO:0007669"/>
    <property type="project" value="TreeGrafter"/>
</dbReference>
<dbReference type="KEGG" id="hor:Hore_01380"/>
<evidence type="ECO:0000256" key="6">
    <source>
        <dbReference type="HAMAP-Rule" id="MF_01974"/>
    </source>
</evidence>
<accession>B8D0T0</accession>
<keyword evidence="2 6" id="KW-0031">Aminopeptidase</keyword>
<dbReference type="RefSeq" id="WP_012635097.1">
    <property type="nucleotide sequence ID" value="NC_011899.1"/>
</dbReference>
<keyword evidence="4 6" id="KW-0479">Metal-binding</keyword>
<dbReference type="EMBL" id="CP001098">
    <property type="protein sequence ID" value="ACL68899.1"/>
    <property type="molecule type" value="Genomic_DNA"/>
</dbReference>
<dbReference type="GO" id="GO:0004239">
    <property type="term" value="F:initiator methionyl aminopeptidase activity"/>
    <property type="evidence" value="ECO:0007669"/>
    <property type="project" value="UniProtKB-UniRule"/>
</dbReference>
<dbReference type="HOGENOM" id="CLU_015857_0_1_9"/>
<evidence type="ECO:0000256" key="4">
    <source>
        <dbReference type="ARBA" id="ARBA00022723"/>
    </source>
</evidence>
<comment type="subunit">
    <text evidence="6">Monomer.</text>
</comment>
<organism evidence="9 10">
    <name type="scientific">Halothermothrix orenii (strain H 168 / OCM 544 / DSM 9562)</name>
    <dbReference type="NCBI Taxonomy" id="373903"/>
    <lineage>
        <taxon>Bacteria</taxon>
        <taxon>Bacillati</taxon>
        <taxon>Bacillota</taxon>
        <taxon>Clostridia</taxon>
        <taxon>Halanaerobiales</taxon>
        <taxon>Halothermotrichaceae</taxon>
        <taxon>Halothermothrix</taxon>
    </lineage>
</organism>
<dbReference type="InterPro" id="IPR002467">
    <property type="entry name" value="Pept_M24A_MAP1"/>
</dbReference>
<feature type="binding site" evidence="6">
    <location>
        <position position="169"/>
    </location>
    <ligand>
        <name>a divalent metal cation</name>
        <dbReference type="ChEBI" id="CHEBI:60240"/>
        <label>2</label>
        <note>catalytic</note>
    </ligand>
</feature>
<dbReference type="InterPro" id="IPR036005">
    <property type="entry name" value="Creatinase/aminopeptidase-like"/>
</dbReference>
<comment type="similarity">
    <text evidence="6">Belongs to the peptidase M24A family. Methionine aminopeptidase type 1 subfamily.</text>
</comment>
<reference evidence="9 10" key="1">
    <citation type="journal article" date="2009" name="PLoS ONE">
        <title>Genome analysis of the anaerobic thermohalophilic bacterium Halothermothrix orenii.</title>
        <authorList>
            <person name="Mavromatis K."/>
            <person name="Ivanova N."/>
            <person name="Anderson I."/>
            <person name="Lykidis A."/>
            <person name="Hooper S.D."/>
            <person name="Sun H."/>
            <person name="Kunin V."/>
            <person name="Lapidus A."/>
            <person name="Hugenholtz P."/>
            <person name="Patel B."/>
            <person name="Kyrpides N.C."/>
        </authorList>
    </citation>
    <scope>NUCLEOTIDE SEQUENCE [LARGE SCALE GENOMIC DNA]</scope>
    <source>
        <strain evidence="10">H 168 / OCM 544 / DSM 9562</strain>
    </source>
</reference>
<comment type="cofactor">
    <cofactor evidence="6">
        <name>Co(2+)</name>
        <dbReference type="ChEBI" id="CHEBI:48828"/>
    </cofactor>
    <cofactor evidence="6">
        <name>Zn(2+)</name>
        <dbReference type="ChEBI" id="CHEBI:29105"/>
    </cofactor>
    <cofactor evidence="6">
        <name>Mn(2+)</name>
        <dbReference type="ChEBI" id="CHEBI:29035"/>
    </cofactor>
    <cofactor evidence="6">
        <name>Fe(2+)</name>
        <dbReference type="ChEBI" id="CHEBI:29033"/>
    </cofactor>
    <text evidence="6">Binds 2 divalent metal cations per subunit. Has a high-affinity and a low affinity metal-binding site. The true nature of the physiological cofactor is under debate. The enzyme is active with cobalt, zinc, manganese or divalent iron ions. Most likely, methionine aminopeptidases function as mononuclear Fe(2+)-metalloproteases under physiological conditions, and the catalytically relevant metal-binding site has been assigned to the histidine-containing high-affinity site.</text>
</comment>
<comment type="function">
    <text evidence="1 6">Removes the N-terminal methionine from nascent proteins. The N-terminal methionine is often cleaved when the second residue in the primary sequence is small and uncharged (Met-Ala-, Cys, Gly, Pro, Ser, Thr, or Val). Requires deformylation of the N(alpha)-formylated initiator methionine before it can be hydrolyzed.</text>
</comment>
<evidence type="ECO:0000313" key="9">
    <source>
        <dbReference type="EMBL" id="ACL68899.1"/>
    </source>
</evidence>
<dbReference type="PANTHER" id="PTHR43330">
    <property type="entry name" value="METHIONINE AMINOPEPTIDASE"/>
    <property type="match status" value="1"/>
</dbReference>
<feature type="binding site" evidence="6">
    <location>
        <position position="106"/>
    </location>
    <ligand>
        <name>a divalent metal cation</name>
        <dbReference type="ChEBI" id="CHEBI:60240"/>
        <label>1</label>
    </ligand>
</feature>
<dbReference type="Gene3D" id="3.90.230.10">
    <property type="entry name" value="Creatinase/methionine aminopeptidase superfamily"/>
    <property type="match status" value="1"/>
</dbReference>
<dbReference type="NCBIfam" id="TIGR00500">
    <property type="entry name" value="met_pdase_I"/>
    <property type="match status" value="1"/>
</dbReference>
<dbReference type="PRINTS" id="PR00599">
    <property type="entry name" value="MAPEPTIDASE"/>
</dbReference>
<dbReference type="STRING" id="373903.Hore_01380"/>
<protein>
    <recommendedName>
        <fullName evidence="6 7">Methionine aminopeptidase</fullName>
        <shortName evidence="6">MAP</shortName>
        <shortName evidence="6">MetAP</shortName>
        <ecNumber evidence="6 7">3.4.11.18</ecNumber>
    </recommendedName>
    <alternativeName>
        <fullName evidence="6">Peptidase M</fullName>
    </alternativeName>
</protein>
<evidence type="ECO:0000256" key="5">
    <source>
        <dbReference type="ARBA" id="ARBA00022801"/>
    </source>
</evidence>
<dbReference type="OrthoDB" id="9802055at2"/>
<dbReference type="PANTHER" id="PTHR43330:SF27">
    <property type="entry name" value="METHIONINE AMINOPEPTIDASE"/>
    <property type="match status" value="1"/>
</dbReference>
<keyword evidence="5 6" id="KW-0378">Hydrolase</keyword>
<sequence>MIILKSPREINIMREANRIVAEVHARLAEEISPGITTADIDKLGEELIRKKGGIPSFKGYRGYPASVCVSINDEVVHGIPSKKRVIESGDVVSLDIGVIYEGFHGDAARTLGVGEVSKEASRLIEITEQSFFHGIEQAKPGNRLSDISHAVQNYVEKNGFSVVREYVGHGIGRDMHEDPQIPNFGPPGRGPLLKEGMTLAIEPMVNAGGYMVKTLADGWTVVTKDGSLSAHYENTIAVTKDGPVILSCLES</sequence>
<feature type="binding site" evidence="6">
    <location>
        <position position="233"/>
    </location>
    <ligand>
        <name>a divalent metal cation</name>
        <dbReference type="ChEBI" id="CHEBI:60240"/>
        <label>1</label>
    </ligand>
</feature>
<dbReference type="EC" id="3.4.11.18" evidence="6 7"/>
<feature type="binding site" evidence="6">
    <location>
        <position position="106"/>
    </location>
    <ligand>
        <name>a divalent metal cation</name>
        <dbReference type="ChEBI" id="CHEBI:60240"/>
        <label>2</label>
        <note>catalytic</note>
    </ligand>
</feature>
<evidence type="ECO:0000259" key="8">
    <source>
        <dbReference type="Pfam" id="PF00557"/>
    </source>
</evidence>
<dbReference type="InterPro" id="IPR000994">
    <property type="entry name" value="Pept_M24"/>
</dbReference>
<keyword evidence="3 6" id="KW-0645">Protease</keyword>
<dbReference type="Pfam" id="PF00557">
    <property type="entry name" value="Peptidase_M24"/>
    <property type="match status" value="1"/>
</dbReference>
<dbReference type="PROSITE" id="PS00680">
    <property type="entry name" value="MAP_1"/>
    <property type="match status" value="1"/>
</dbReference>
<evidence type="ECO:0000313" key="10">
    <source>
        <dbReference type="Proteomes" id="UP000000719"/>
    </source>
</evidence>
<dbReference type="Proteomes" id="UP000000719">
    <property type="component" value="Chromosome"/>
</dbReference>
<dbReference type="HAMAP" id="MF_01974">
    <property type="entry name" value="MetAP_1"/>
    <property type="match status" value="1"/>
</dbReference>